<protein>
    <submittedName>
        <fullName evidence="1">Uncharacterized protein</fullName>
    </submittedName>
</protein>
<dbReference type="EMBL" id="BK016265">
    <property type="protein sequence ID" value="DAG05877.1"/>
    <property type="molecule type" value="Genomic_DNA"/>
</dbReference>
<name>A0A8S5VGJ3_9CAUD</name>
<reference evidence="1" key="1">
    <citation type="journal article" date="2021" name="Proc. Natl. Acad. Sci. U.S.A.">
        <title>A Catalog of Tens of Thousands of Viruses from Human Metagenomes Reveals Hidden Associations with Chronic Diseases.</title>
        <authorList>
            <person name="Tisza M.J."/>
            <person name="Buck C.B."/>
        </authorList>
    </citation>
    <scope>NUCLEOTIDE SEQUENCE</scope>
    <source>
        <strain evidence="1">CtkfK18</strain>
    </source>
</reference>
<organism evidence="1">
    <name type="scientific">Myoviridae sp. ctkfK18</name>
    <dbReference type="NCBI Taxonomy" id="2825165"/>
    <lineage>
        <taxon>Viruses</taxon>
        <taxon>Duplodnaviria</taxon>
        <taxon>Heunggongvirae</taxon>
        <taxon>Uroviricota</taxon>
        <taxon>Caudoviricetes</taxon>
    </lineage>
</organism>
<evidence type="ECO:0000313" key="1">
    <source>
        <dbReference type="EMBL" id="DAG05877.1"/>
    </source>
</evidence>
<proteinExistence type="predicted"/>
<accession>A0A8S5VGJ3</accession>
<sequence>MYIKRLDYEKKLTKKLLKQNKVYPSYNQVSRKIINNKFVNKL</sequence>